<feature type="region of interest" description="Disordered" evidence="1">
    <location>
        <begin position="566"/>
        <end position="587"/>
    </location>
</feature>
<evidence type="ECO:0000259" key="2">
    <source>
        <dbReference type="PROSITE" id="PS50994"/>
    </source>
</evidence>
<accession>A0ABP0LL32</accession>
<feature type="domain" description="Integrase catalytic" evidence="2">
    <location>
        <begin position="1538"/>
        <end position="1719"/>
    </location>
</feature>
<dbReference type="EMBL" id="CAXAMN010013113">
    <property type="protein sequence ID" value="CAK9039896.1"/>
    <property type="molecule type" value="Genomic_DNA"/>
</dbReference>
<comment type="caution">
    <text evidence="3">The sequence shown here is derived from an EMBL/GenBank/DDBJ whole genome shotgun (WGS) entry which is preliminary data.</text>
</comment>
<dbReference type="InterPro" id="IPR001584">
    <property type="entry name" value="Integrase_cat-core"/>
</dbReference>
<dbReference type="InterPro" id="IPR012337">
    <property type="entry name" value="RNaseH-like_sf"/>
</dbReference>
<evidence type="ECO:0000313" key="4">
    <source>
        <dbReference type="Proteomes" id="UP001642484"/>
    </source>
</evidence>
<dbReference type="Proteomes" id="UP001642484">
    <property type="component" value="Unassembled WGS sequence"/>
</dbReference>
<feature type="region of interest" description="Disordered" evidence="1">
    <location>
        <begin position="1426"/>
        <end position="1456"/>
    </location>
</feature>
<dbReference type="Gene3D" id="3.30.420.10">
    <property type="entry name" value="Ribonuclease H-like superfamily/Ribonuclease H"/>
    <property type="match status" value="1"/>
</dbReference>
<name>A0ABP0LL32_9DINO</name>
<feature type="region of interest" description="Disordered" evidence="1">
    <location>
        <begin position="1786"/>
        <end position="1836"/>
    </location>
</feature>
<feature type="compositionally biased region" description="Low complexity" evidence="1">
    <location>
        <begin position="980"/>
        <end position="994"/>
    </location>
</feature>
<feature type="region of interest" description="Disordered" evidence="1">
    <location>
        <begin position="2245"/>
        <end position="2266"/>
    </location>
</feature>
<feature type="region of interest" description="Disordered" evidence="1">
    <location>
        <begin position="1848"/>
        <end position="1920"/>
    </location>
</feature>
<protein>
    <recommendedName>
        <fullName evidence="2">Integrase catalytic domain-containing protein</fullName>
    </recommendedName>
</protein>
<feature type="compositionally biased region" description="Basic and acidic residues" evidence="1">
    <location>
        <begin position="80"/>
        <end position="94"/>
    </location>
</feature>
<evidence type="ECO:0000256" key="1">
    <source>
        <dbReference type="SAM" id="MobiDB-lite"/>
    </source>
</evidence>
<feature type="region of interest" description="Disordered" evidence="1">
    <location>
        <begin position="1"/>
        <end position="146"/>
    </location>
</feature>
<feature type="compositionally biased region" description="Polar residues" evidence="1">
    <location>
        <begin position="1856"/>
        <end position="1869"/>
    </location>
</feature>
<evidence type="ECO:0000313" key="3">
    <source>
        <dbReference type="EMBL" id="CAK9039896.1"/>
    </source>
</evidence>
<feature type="compositionally biased region" description="Acidic residues" evidence="1">
    <location>
        <begin position="52"/>
        <end position="63"/>
    </location>
</feature>
<feature type="compositionally biased region" description="Low complexity" evidence="1">
    <location>
        <begin position="1891"/>
        <end position="1907"/>
    </location>
</feature>
<dbReference type="InterPro" id="IPR036397">
    <property type="entry name" value="RNaseH_sf"/>
</dbReference>
<reference evidence="3 4" key="1">
    <citation type="submission" date="2024-02" db="EMBL/GenBank/DDBJ databases">
        <authorList>
            <person name="Chen Y."/>
            <person name="Shah S."/>
            <person name="Dougan E. K."/>
            <person name="Thang M."/>
            <person name="Chan C."/>
        </authorList>
    </citation>
    <scope>NUCLEOTIDE SEQUENCE [LARGE SCALE GENOMIC DNA]</scope>
</reference>
<dbReference type="PROSITE" id="PS50994">
    <property type="entry name" value="INTEGRASE"/>
    <property type="match status" value="1"/>
</dbReference>
<dbReference type="SUPFAM" id="SSF53098">
    <property type="entry name" value="Ribonuclease H-like"/>
    <property type="match status" value="1"/>
</dbReference>
<feature type="region of interest" description="Disordered" evidence="1">
    <location>
        <begin position="411"/>
        <end position="452"/>
    </location>
</feature>
<feature type="region of interest" description="Disordered" evidence="1">
    <location>
        <begin position="1007"/>
        <end position="1027"/>
    </location>
</feature>
<feature type="region of interest" description="Disordered" evidence="1">
    <location>
        <begin position="969"/>
        <end position="994"/>
    </location>
</feature>
<feature type="compositionally biased region" description="Polar residues" evidence="1">
    <location>
        <begin position="96"/>
        <end position="105"/>
    </location>
</feature>
<feature type="compositionally biased region" description="Basic and acidic residues" evidence="1">
    <location>
        <begin position="1017"/>
        <end position="1027"/>
    </location>
</feature>
<gene>
    <name evidence="3" type="ORF">CCMP2556_LOCUS21561</name>
</gene>
<sequence>MPLAADVLRPPGDGTTPDLHPGALGGELPGTGAPQEEDDDVLVEALDHDLFEDTYQDDGEMDELYGRAPLQRRRLGRNGPRSDDHGPADGEPGEKTPSQSGSQHAGSGRDSPKSAKSTRSKTSVDEAGRHRPRGNLPPPPAFSGEVKKNPKAFRHWLQKVDSFVEIAKHIIGDEEIGLRLHSALEADAAEYLEDIPAKTFGVPGGWRVLIQVLREKFDERRMHKVGSAMKSFFKLQVDRSWTLTELVDHMDKSARLCREAGLAIPDEILVYQFFEHSGSSMERQANLLLRTSGDYDWKKMKTAIELLYPTTLVSQRRHGGGFKGYGGGKGRSAHEAQGVWEESNTSNDYIQPDMDIEDWLFYEDPVEKLADEVPDYLPENLARELHEVYATHRENRARLAKAVKARGFYVNKSKGGKKGSKGGGKSKDSGKAGKGSGGKSKGKGSGKARGMSLEQLKQVTSCADCGEMGHWRGDTQCKNPAKKAHETVNVDFEDTEQFEAYLQDYPYDDWHEWEPDTNEAWITNKYQTWDDEKVSVSKKQTAAEAFPKLDYEEAKHVVKTVNAVKRKASEHAGSSGDVPPEQAGLTPATRPLDVFTATAQVKEQIESRKLKPVAHTATAPEAVREAFEILGVTPPPRSGSVWDCLSATEEEKTFDLDSMRISYMVSKMDPRSVLEDKFKVKPTVHPEEESYRFGPGEPRISHERWHVPIGIGKKNMIIKTSTLDDRPPGQNKIPWLAGQDWLRFMAAVVDIAEQKIILKSIDAQAPLFTDHTGHLVVAVDDFPSLGWPEGKVASKDDYAGLLWLTGKAYMESAAWKAPSDRRQKAAQLWRLLVERLMKLYAALQRWVNANKVVRECKFRAPALMGYMEAILDEETTLAMDLPPALPPASTKAKGQTAYALNLKYQEEPHNCPHLVEHGRRYGNAHGKFLECINCGSVWRGIDYTVPISQETVTTYKIYVGIRDKPGGKVMKGATTRRASSSKSSVYSSSSPPTSMEAAYGITYQPPRRATTKAAPSKPERQIKPKKEKVNPQVYNLEEWDDADMVEVTSEEDVQEVKLKPGQQKRMKHMARQALATSKLQRKLIEERMKKGRWPRKHFKFDLVEVFGGTSMVSVRGSTMWRMKVLQPVDIRYGCDLRKRQARRWLMQMLDKANPRLAIVEYPCTVWSTLNSNINYQGREEELARLREEDRPFLKLTEDIFASQVSRGGHAVSENPATAASQSQPEILRLRERWYETTSCLCMFGLRGKRGMPMMKRVRFIATHEYFIQELDLQCDHSHQHELVEGSNTRDFGTVTYEDYKVKNASTAWFVDVNKQEDKWRPLLQEAEEILARKVQSSIFVTPESDLYRKICELVPWQVMNIQLAHLPKAKRVRPGLEECHRASVLLQNDNSIIIETEYLKTAQAPRERFIAPVRVGIFILGYAPGEPQAPSPQKEGERQYVEAEPGEAVGERIEGDHFDDKSLVKQSYGGETWFEGPPLTNRQKKLAPSIVKLHKNLGHPSQPDFTRALVQEGNVETEAIELSRRLKCAVCERSRRPKAPRPTSFKIVGSFNSKLCMDFVYVPDAEGNNYQFLHILEPNGSFNVFYPSATRNPGDVWDLFCLLWASWAGFPQTLWRDKDGAFEGEFLERIRSMGTLVDNPPAEAHWQAGQVEAYNRAFKDTAQKLVDEMVLRGDRDMRTLGCAVAAAMNDRIRPSGCSAYQWLFGKSPQIPEDVLSPDGKFEALQAMELDEELRRRNRIRAMADEKISAYRLNEAVRTAILRKSHPMKDDYEPGELELQDNPPQQYLDLRTDELPPVPEDDDEDLDQVPLFPDKKEEERLEEELGEGPPGEASSPAADAMDILAEQEAAEAEDPTATASDMTTLPTHPSTRAPGTPVGQLWPQTPQKKMRTTPSHSAPSEAAPSAATDLAMEQNPAVPEPSSAMVTNVGKDFWHADHKRGILVRHHLQPRRALYDPGRAHDLPVRLDKISRLRTTVMFLDSGRKMVRDTWVSPNSNTPMDKKWTGKTIFKILVRSAMEAHAEWQNPERMSRKDRKALEKDLITLGFVQSTLDKALFMYYEDHQLILALGAHVDDLICAGCPKRADNILNKVKTTFDFGDWHDSRQENKMVYGGKEIIVRNDGSVTLGQESFIRALTLTPVPKWRRIMKDSTLTATEVTEMKSGGGCLHWLIAQTRPDLAAGTLLAMSGSPTVTNLLEVNKLLQEAIRSQDWKLKFVPIPLEQARIIAFSDASWANTEELKSQFGGVEIPQDSAPLPIDPGRRDYVP</sequence>
<keyword evidence="4" id="KW-1185">Reference proteome</keyword>
<proteinExistence type="predicted"/>
<organism evidence="3 4">
    <name type="scientific">Durusdinium trenchii</name>
    <dbReference type="NCBI Taxonomy" id="1381693"/>
    <lineage>
        <taxon>Eukaryota</taxon>
        <taxon>Sar</taxon>
        <taxon>Alveolata</taxon>
        <taxon>Dinophyceae</taxon>
        <taxon>Suessiales</taxon>
        <taxon>Symbiodiniaceae</taxon>
        <taxon>Durusdinium</taxon>
    </lineage>
</organism>